<dbReference type="PANTHER" id="PTHR46910">
    <property type="entry name" value="TRANSCRIPTION FACTOR PDR1"/>
    <property type="match status" value="1"/>
</dbReference>
<evidence type="ECO:0000256" key="2">
    <source>
        <dbReference type="ARBA" id="ARBA00022723"/>
    </source>
</evidence>
<dbReference type="Gene3D" id="4.10.240.10">
    <property type="entry name" value="Zn(2)-C6 fungal-type DNA-binding domain"/>
    <property type="match status" value="1"/>
</dbReference>
<dbReference type="Proteomes" id="UP000622797">
    <property type="component" value="Unassembled WGS sequence"/>
</dbReference>
<keyword evidence="3" id="KW-0238">DNA-binding</keyword>
<keyword evidence="4" id="KW-0539">Nucleus</keyword>
<dbReference type="PANTHER" id="PTHR46910:SF3">
    <property type="entry name" value="HALOTOLERANCE PROTEIN 9-RELATED"/>
    <property type="match status" value="1"/>
</dbReference>
<keyword evidence="7" id="KW-1185">Reference proteome</keyword>
<dbReference type="OrthoDB" id="424974at2759"/>
<dbReference type="CDD" id="cd00067">
    <property type="entry name" value="GAL4"/>
    <property type="match status" value="1"/>
</dbReference>
<dbReference type="InterPro" id="IPR001138">
    <property type="entry name" value="Zn2Cys6_DnaBD"/>
</dbReference>
<comment type="subcellular location">
    <subcellularLocation>
        <location evidence="1">Nucleus</location>
    </subcellularLocation>
</comment>
<evidence type="ECO:0000256" key="4">
    <source>
        <dbReference type="ARBA" id="ARBA00023242"/>
    </source>
</evidence>
<dbReference type="AlphaFoldDB" id="A0A8H4SPV6"/>
<dbReference type="GO" id="GO:0008270">
    <property type="term" value="F:zinc ion binding"/>
    <property type="evidence" value="ECO:0007669"/>
    <property type="project" value="InterPro"/>
</dbReference>
<dbReference type="InterPro" id="IPR007219">
    <property type="entry name" value="XnlR_reg_dom"/>
</dbReference>
<accession>A0A8H4SPV6</accession>
<dbReference type="EMBL" id="JABEXW010001511">
    <property type="protein sequence ID" value="KAF4943528.1"/>
    <property type="molecule type" value="Genomic_DNA"/>
</dbReference>
<evidence type="ECO:0000256" key="3">
    <source>
        <dbReference type="ARBA" id="ARBA00023125"/>
    </source>
</evidence>
<dbReference type="SMART" id="SM00906">
    <property type="entry name" value="Fungal_trans"/>
    <property type="match status" value="1"/>
</dbReference>
<comment type="caution">
    <text evidence="6">The sequence shown here is derived from an EMBL/GenBank/DDBJ whole genome shotgun (WGS) entry which is preliminary data.</text>
</comment>
<dbReference type="GO" id="GO:0006351">
    <property type="term" value="P:DNA-templated transcription"/>
    <property type="evidence" value="ECO:0007669"/>
    <property type="project" value="InterPro"/>
</dbReference>
<name>A0A8H4SPV6_9HYPO</name>
<proteinExistence type="predicted"/>
<evidence type="ECO:0000313" key="7">
    <source>
        <dbReference type="Proteomes" id="UP000622797"/>
    </source>
</evidence>
<evidence type="ECO:0000256" key="1">
    <source>
        <dbReference type="ARBA" id="ARBA00004123"/>
    </source>
</evidence>
<feature type="non-terminal residue" evidence="6">
    <location>
        <position position="1"/>
    </location>
</feature>
<evidence type="ECO:0000313" key="6">
    <source>
        <dbReference type="EMBL" id="KAF4943528.1"/>
    </source>
</evidence>
<evidence type="ECO:0000259" key="5">
    <source>
        <dbReference type="SMART" id="SM00906"/>
    </source>
</evidence>
<reference evidence="6" key="1">
    <citation type="journal article" date="2020" name="BMC Genomics">
        <title>Correction to: Identification and distribution of gene clusters required for synthesis of sphingolipid metabolism inhibitors in diverse species of the filamentous fungus Fusarium.</title>
        <authorList>
            <person name="Kim H.S."/>
            <person name="Lohmar J.M."/>
            <person name="Busman M."/>
            <person name="Brown D.W."/>
            <person name="Naumann T.A."/>
            <person name="Divon H.H."/>
            <person name="Lysoe E."/>
            <person name="Uhlig S."/>
            <person name="Proctor R.H."/>
        </authorList>
    </citation>
    <scope>NUCLEOTIDE SEQUENCE</scope>
    <source>
        <strain evidence="6">NRRL 20472</strain>
    </source>
</reference>
<dbReference type="InterPro" id="IPR050987">
    <property type="entry name" value="AtrR-like"/>
</dbReference>
<feature type="domain" description="Xylanolytic transcriptional activator regulatory" evidence="5">
    <location>
        <begin position="280"/>
        <end position="360"/>
    </location>
</feature>
<dbReference type="InterPro" id="IPR036864">
    <property type="entry name" value="Zn2-C6_fun-type_DNA-bd_sf"/>
</dbReference>
<gene>
    <name evidence="6" type="ORF">FSARC_14900</name>
</gene>
<reference evidence="6" key="2">
    <citation type="submission" date="2020-05" db="EMBL/GenBank/DDBJ databases">
        <authorList>
            <person name="Kim H.-S."/>
            <person name="Proctor R.H."/>
            <person name="Brown D.W."/>
        </authorList>
    </citation>
    <scope>NUCLEOTIDE SEQUENCE</scope>
    <source>
        <strain evidence="6">NRRL 20472</strain>
    </source>
</reference>
<protein>
    <recommendedName>
        <fullName evidence="5">Xylanolytic transcriptional activator regulatory domain-containing protein</fullName>
    </recommendedName>
</protein>
<dbReference type="CDD" id="cd12148">
    <property type="entry name" value="fungal_TF_MHR"/>
    <property type="match status" value="1"/>
</dbReference>
<dbReference type="GO" id="GO:0003677">
    <property type="term" value="F:DNA binding"/>
    <property type="evidence" value="ECO:0007669"/>
    <property type="project" value="UniProtKB-KW"/>
</dbReference>
<dbReference type="GO" id="GO:0000981">
    <property type="term" value="F:DNA-binding transcription factor activity, RNA polymerase II-specific"/>
    <property type="evidence" value="ECO:0007669"/>
    <property type="project" value="InterPro"/>
</dbReference>
<organism evidence="6 7">
    <name type="scientific">Fusarium sarcochroum</name>
    <dbReference type="NCBI Taxonomy" id="1208366"/>
    <lineage>
        <taxon>Eukaryota</taxon>
        <taxon>Fungi</taxon>
        <taxon>Dikarya</taxon>
        <taxon>Ascomycota</taxon>
        <taxon>Pezizomycotina</taxon>
        <taxon>Sordariomycetes</taxon>
        <taxon>Hypocreomycetidae</taxon>
        <taxon>Hypocreales</taxon>
        <taxon>Nectriaceae</taxon>
        <taxon>Fusarium</taxon>
        <taxon>Fusarium lateritium species complex</taxon>
    </lineage>
</organism>
<dbReference type="GO" id="GO:0005634">
    <property type="term" value="C:nucleus"/>
    <property type="evidence" value="ECO:0007669"/>
    <property type="project" value="UniProtKB-SubCell"/>
</dbReference>
<dbReference type="Pfam" id="PF04082">
    <property type="entry name" value="Fungal_trans"/>
    <property type="match status" value="1"/>
</dbReference>
<sequence>MPETPEKCDGKRPICGRCAGYDYLCTWERQRKPRDKHRKQTSPSLDGLASLQYIYEKHERLILSSTSNLNEDLNDEIKNSLASIKASMCPQRSTLNTADACSTFQRPHNQKYLGEISDMNFLNLVKHVTRSDGESPDSYQDTDDYDTEQAALYCNLPDYLMEIPRWNEARENLNTYFSVVHCAYPFVHRITLEKKLQMFLEEGAATNITASWLSLLYALLAIGSYQNYISGRNPSSSHQRLIERSLALSEYNALEMSPIQVSALLAQCLYLVSTSQVEKCWSSLGVAVRLAQSIGLHTGMSMTRSDHSGIYAAPEDSEIGSRIWYSLYVLDRLMALQLGRPPAISDQDCHVPVPQHIGNLELENLRESIGPKNDANQAGSGEYFASTIAFSSIAGIVLRDTCRPQQEIATMLHNTKECDRLLLEWKQNLSYFLRFDLAHASDESTMLKRQLSQVLQFEGICVVEAQAAAQMIQNMSDTTDITMNYHWCQMISCLVCSTSVMVVARNFCTRGPSTGFGFDTLEDDVETCMQVLTSISEKSTAASMALKMIRDIRAQTRNVVDRLFVAQDSVPMMVHDAKPLTSPNEGLLGNWTKPKIELALPILTDSFEPALPSNSMSEAEFPMQCDEDFTWLGAYLRPM</sequence>
<keyword evidence="2" id="KW-0479">Metal-binding</keyword>